<accession>A0A6F9DHA8</accession>
<keyword evidence="1" id="KW-0479">Metal-binding</keyword>
<dbReference type="PROSITE" id="PS51800">
    <property type="entry name" value="ZF_CHHC_U11_48K"/>
    <property type="match status" value="2"/>
</dbReference>
<dbReference type="AlphaFoldDB" id="A0A6F9DHA8"/>
<evidence type="ECO:0000256" key="4">
    <source>
        <dbReference type="SAM" id="MobiDB-lite"/>
    </source>
</evidence>
<gene>
    <name evidence="6" type="primary">LOC100176891</name>
</gene>
<dbReference type="PANTHER" id="PTHR21402:SF5">
    <property type="entry name" value="GAMETOCYTE SPECIFIC FACTOR 1"/>
    <property type="match status" value="1"/>
</dbReference>
<reference evidence="6" key="1">
    <citation type="submission" date="2020-04" db="EMBL/GenBank/DDBJ databases">
        <authorList>
            <person name="Neveu A P."/>
        </authorList>
    </citation>
    <scope>NUCLEOTIDE SEQUENCE</scope>
    <source>
        <tissue evidence="6">Whole embryo</tissue>
    </source>
</reference>
<dbReference type="EMBL" id="LR786481">
    <property type="protein sequence ID" value="CAB3261306.1"/>
    <property type="molecule type" value="mRNA"/>
</dbReference>
<keyword evidence="3" id="KW-0862">Zinc</keyword>
<feature type="compositionally biased region" description="Basic and acidic residues" evidence="4">
    <location>
        <begin position="151"/>
        <end position="165"/>
    </location>
</feature>
<proteinExistence type="evidence at transcript level"/>
<keyword evidence="2" id="KW-0863">Zinc-finger</keyword>
<evidence type="ECO:0000256" key="2">
    <source>
        <dbReference type="ARBA" id="ARBA00022771"/>
    </source>
</evidence>
<dbReference type="InterPro" id="IPR051591">
    <property type="entry name" value="UPF0224_FAM112_RNA_Proc"/>
</dbReference>
<dbReference type="InterPro" id="IPR036236">
    <property type="entry name" value="Znf_C2H2_sf"/>
</dbReference>
<evidence type="ECO:0000259" key="5">
    <source>
        <dbReference type="PROSITE" id="PS51800"/>
    </source>
</evidence>
<feature type="region of interest" description="Disordered" evidence="4">
    <location>
        <begin position="146"/>
        <end position="193"/>
    </location>
</feature>
<organism evidence="6">
    <name type="scientific">Phallusia mammillata</name>
    <dbReference type="NCBI Taxonomy" id="59560"/>
    <lineage>
        <taxon>Eukaryota</taxon>
        <taxon>Metazoa</taxon>
        <taxon>Chordata</taxon>
        <taxon>Tunicata</taxon>
        <taxon>Ascidiacea</taxon>
        <taxon>Phlebobranchia</taxon>
        <taxon>Ascidiidae</taxon>
        <taxon>Phallusia</taxon>
    </lineage>
</organism>
<evidence type="ECO:0000256" key="1">
    <source>
        <dbReference type="ARBA" id="ARBA00022723"/>
    </source>
</evidence>
<feature type="domain" description="CHHC U11-48K-type" evidence="5">
    <location>
        <begin position="21"/>
        <end position="48"/>
    </location>
</feature>
<feature type="region of interest" description="Disordered" evidence="4">
    <location>
        <begin position="250"/>
        <end position="277"/>
    </location>
</feature>
<dbReference type="SUPFAM" id="SSF57667">
    <property type="entry name" value="beta-beta-alpha zinc fingers"/>
    <property type="match status" value="1"/>
</dbReference>
<dbReference type="Pfam" id="PF05253">
    <property type="entry name" value="zf-U11-48K"/>
    <property type="match status" value="2"/>
</dbReference>
<name>A0A6F9DHA8_9ASCI</name>
<dbReference type="InterPro" id="IPR022776">
    <property type="entry name" value="TRM13/UPF0224_CHHC_Znf_dom"/>
</dbReference>
<evidence type="ECO:0000313" key="6">
    <source>
        <dbReference type="EMBL" id="CAB3261306.1"/>
    </source>
</evidence>
<feature type="compositionally biased region" description="Low complexity" evidence="4">
    <location>
        <begin position="259"/>
        <end position="273"/>
    </location>
</feature>
<sequence length="336" mass="38760">MMSSDVYVYQQNMQQTDKDELFVCPYDPVHRITAKRFVRHILKCQKNHPKSNKKICPFNARHIIPKPELQMHISMCPDKRLLEHEINCERIAFRNSELRGDTSVPSFSTMEDLDFGSHEDWDEEINQGMQVVHNVETRREEIHQHMQATRRMNDREPTGERRSLQDRPAFGIGRGKNLLRTNDNEQKRPAVIPTSGIQLAANFSRKPLTQSRLENGLGRGRRHFTGPNLVPQRRDHVIVNREMDAEIGKNIKATTQLKSSNESSEASSSENGSVCDPTQALRKEKKRLLKLLKQISQLETQFASGSQLNADETIKMNRKPLVETRLFEIDLELGED</sequence>
<dbReference type="PANTHER" id="PTHR21402">
    <property type="entry name" value="GAMETOCYTE SPECIFIC FACTOR 1-RELATED"/>
    <property type="match status" value="1"/>
</dbReference>
<evidence type="ECO:0000256" key="3">
    <source>
        <dbReference type="ARBA" id="ARBA00022833"/>
    </source>
</evidence>
<dbReference type="GO" id="GO:0008270">
    <property type="term" value="F:zinc ion binding"/>
    <property type="evidence" value="ECO:0007669"/>
    <property type="project" value="UniProtKB-KW"/>
</dbReference>
<feature type="domain" description="CHHC U11-48K-type" evidence="5">
    <location>
        <begin position="53"/>
        <end position="80"/>
    </location>
</feature>
<protein>
    <submittedName>
        <fullName evidence="6">Uncharacterized protein LOC100176891</fullName>
    </submittedName>
</protein>